<dbReference type="Pfam" id="PF10026">
    <property type="entry name" value="DUF2268"/>
    <property type="match status" value="1"/>
</dbReference>
<organism evidence="2 3">
    <name type="scientific">Eubacterium barkeri</name>
    <name type="common">Clostridium barkeri</name>
    <dbReference type="NCBI Taxonomy" id="1528"/>
    <lineage>
        <taxon>Bacteria</taxon>
        <taxon>Bacillati</taxon>
        <taxon>Bacillota</taxon>
        <taxon>Clostridia</taxon>
        <taxon>Eubacteriales</taxon>
        <taxon>Eubacteriaceae</taxon>
        <taxon>Eubacterium</taxon>
    </lineage>
</organism>
<evidence type="ECO:0000313" key="2">
    <source>
        <dbReference type="EMBL" id="SDX93408.1"/>
    </source>
</evidence>
<dbReference type="RefSeq" id="WP_090245259.1">
    <property type="nucleotide sequence ID" value="NZ_FNOU01000011.1"/>
</dbReference>
<evidence type="ECO:0000259" key="1">
    <source>
        <dbReference type="Pfam" id="PF10026"/>
    </source>
</evidence>
<dbReference type="EMBL" id="FNOU01000011">
    <property type="protein sequence ID" value="SDX93408.1"/>
    <property type="molecule type" value="Genomic_DNA"/>
</dbReference>
<dbReference type="OrthoDB" id="148961at2"/>
<dbReference type="STRING" id="1528.SAMN04488579_11154"/>
<sequence length="302" mass="33856">MNIKAIRSDKIYTKMMSVTNEEKESIYRYELMKPFEFKWQCIGIPLQAEEMGGYDVVSAAGMGGDYTPSQITNERLGEIEQISDNAFWNDCENSIHNTLEGFEVHGITLPTQDYVFTVILNNPKNPMSAMTDDYCGDGGIPGYIIGTIIPNEKSLKMLPVALAHEANHNVRWQFVQWNPNITLADMIVSEGLAENFSAAMFGEDKIGKWVTETSPEMLETVIKPRIKENLMESDFNKLSSFLYGDEIMAMRGGASVGMPYCGGYACGYALVAHYLKKTGKSIYEATITSTTDILKETEDFWN</sequence>
<accession>A0A1H3FSQ6</accession>
<feature type="domain" description="DUF2268" evidence="1">
    <location>
        <begin position="87"/>
        <end position="295"/>
    </location>
</feature>
<keyword evidence="3" id="KW-1185">Reference proteome</keyword>
<reference evidence="3" key="1">
    <citation type="submission" date="2016-10" db="EMBL/GenBank/DDBJ databases">
        <authorList>
            <person name="Varghese N."/>
            <person name="Submissions S."/>
        </authorList>
    </citation>
    <scope>NUCLEOTIDE SEQUENCE [LARGE SCALE GENOMIC DNA]</scope>
    <source>
        <strain evidence="3">VPI 5359</strain>
    </source>
</reference>
<dbReference type="InterPro" id="IPR018728">
    <property type="entry name" value="DUF2268"/>
</dbReference>
<protein>
    <submittedName>
        <fullName evidence="2">Uncharacterized protein YjaZ</fullName>
    </submittedName>
</protein>
<gene>
    <name evidence="2" type="ORF">SAMN04488579_11154</name>
</gene>
<evidence type="ECO:0000313" key="3">
    <source>
        <dbReference type="Proteomes" id="UP000199652"/>
    </source>
</evidence>
<dbReference type="AlphaFoldDB" id="A0A1H3FSQ6"/>
<proteinExistence type="predicted"/>
<name>A0A1H3FSQ6_EUBBA</name>
<dbReference type="Proteomes" id="UP000199652">
    <property type="component" value="Unassembled WGS sequence"/>
</dbReference>